<keyword evidence="4" id="KW-1185">Reference proteome</keyword>
<name>A0A2D2ASF7_9CAUL</name>
<dbReference type="InterPro" id="IPR012495">
    <property type="entry name" value="TadE-like_dom"/>
</dbReference>
<feature type="transmembrane region" description="Helical" evidence="1">
    <location>
        <begin position="21"/>
        <end position="42"/>
    </location>
</feature>
<sequence length="181" mass="19806">MAGRACKSRSWLHRFGADRGGATAVEFAFVAGPFLALIFGILELGMVFMASTTLDNATETVARQIRTGQFQSSGSNNVTAFKAAVCGQMTWLRSECATKLYVNVKTFPKFAQVTLEPPRDETELKAEPFTTGGPEDIVVVRTYFEWSLITPLMNQGLVSIGAGKRLISSTATFRNEPYNFS</sequence>
<protein>
    <submittedName>
        <fullName evidence="3">Pilus assembly protein TadE</fullName>
    </submittedName>
</protein>
<proteinExistence type="predicted"/>
<evidence type="ECO:0000313" key="4">
    <source>
        <dbReference type="Proteomes" id="UP000228945"/>
    </source>
</evidence>
<dbReference type="Proteomes" id="UP000228945">
    <property type="component" value="Chromosome"/>
</dbReference>
<dbReference type="AlphaFoldDB" id="A0A2D2ASF7"/>
<accession>A0A2D2ASF7</accession>
<keyword evidence="1" id="KW-0812">Transmembrane</keyword>
<dbReference type="OrthoDB" id="7990385at2"/>
<dbReference type="Pfam" id="PF07811">
    <property type="entry name" value="TadE"/>
    <property type="match status" value="1"/>
</dbReference>
<dbReference type="EMBL" id="CP024201">
    <property type="protein sequence ID" value="ATQ40942.1"/>
    <property type="molecule type" value="Genomic_DNA"/>
</dbReference>
<keyword evidence="1" id="KW-1133">Transmembrane helix</keyword>
<evidence type="ECO:0000259" key="2">
    <source>
        <dbReference type="Pfam" id="PF07811"/>
    </source>
</evidence>
<dbReference type="KEGG" id="cmb:CSW64_00225"/>
<organism evidence="3 4">
    <name type="scientific">Caulobacter mirabilis</name>
    <dbReference type="NCBI Taxonomy" id="69666"/>
    <lineage>
        <taxon>Bacteria</taxon>
        <taxon>Pseudomonadati</taxon>
        <taxon>Pseudomonadota</taxon>
        <taxon>Alphaproteobacteria</taxon>
        <taxon>Caulobacterales</taxon>
        <taxon>Caulobacteraceae</taxon>
        <taxon>Caulobacter</taxon>
    </lineage>
</organism>
<gene>
    <name evidence="3" type="ORF">CSW64_00225</name>
</gene>
<keyword evidence="1" id="KW-0472">Membrane</keyword>
<reference evidence="3 4" key="1">
    <citation type="submission" date="2017-10" db="EMBL/GenBank/DDBJ databases">
        <title>Genome sequence of Caulobacter mirabilis FWC38.</title>
        <authorList>
            <person name="Fiebig A."/>
            <person name="Crosson S."/>
        </authorList>
    </citation>
    <scope>NUCLEOTIDE SEQUENCE [LARGE SCALE GENOMIC DNA]</scope>
    <source>
        <strain evidence="3 4">FWC 38</strain>
    </source>
</reference>
<feature type="domain" description="TadE-like" evidence="2">
    <location>
        <begin position="21"/>
        <end position="63"/>
    </location>
</feature>
<evidence type="ECO:0000313" key="3">
    <source>
        <dbReference type="EMBL" id="ATQ40942.1"/>
    </source>
</evidence>
<dbReference type="RefSeq" id="WP_099620199.1">
    <property type="nucleotide sequence ID" value="NZ_CP024201.1"/>
</dbReference>
<evidence type="ECO:0000256" key="1">
    <source>
        <dbReference type="SAM" id="Phobius"/>
    </source>
</evidence>